<evidence type="ECO:0000313" key="3">
    <source>
        <dbReference type="Proteomes" id="UP001482620"/>
    </source>
</evidence>
<organism evidence="2 3">
    <name type="scientific">Ilyodon furcidens</name>
    <name type="common">goldbreast splitfin</name>
    <dbReference type="NCBI Taxonomy" id="33524"/>
    <lineage>
        <taxon>Eukaryota</taxon>
        <taxon>Metazoa</taxon>
        <taxon>Chordata</taxon>
        <taxon>Craniata</taxon>
        <taxon>Vertebrata</taxon>
        <taxon>Euteleostomi</taxon>
        <taxon>Actinopterygii</taxon>
        <taxon>Neopterygii</taxon>
        <taxon>Teleostei</taxon>
        <taxon>Neoteleostei</taxon>
        <taxon>Acanthomorphata</taxon>
        <taxon>Ovalentaria</taxon>
        <taxon>Atherinomorphae</taxon>
        <taxon>Cyprinodontiformes</taxon>
        <taxon>Goodeidae</taxon>
        <taxon>Ilyodon</taxon>
    </lineage>
</organism>
<feature type="compositionally biased region" description="Polar residues" evidence="1">
    <location>
        <begin position="66"/>
        <end position="83"/>
    </location>
</feature>
<feature type="region of interest" description="Disordered" evidence="1">
    <location>
        <begin position="1"/>
        <end position="29"/>
    </location>
</feature>
<evidence type="ECO:0000256" key="1">
    <source>
        <dbReference type="SAM" id="MobiDB-lite"/>
    </source>
</evidence>
<feature type="non-terminal residue" evidence="2">
    <location>
        <position position="83"/>
    </location>
</feature>
<keyword evidence="3" id="KW-1185">Reference proteome</keyword>
<sequence>MVYSTGTSVQTQTVQTQSRAAGSAPSTAQDLEAKDEIRFWLLPSVEKMPSSPRASLRTKQEDVSRQRASPSQGKYVQLNQDFL</sequence>
<comment type="caution">
    <text evidence="2">The sequence shown here is derived from an EMBL/GenBank/DDBJ whole genome shotgun (WGS) entry which is preliminary data.</text>
</comment>
<gene>
    <name evidence="2" type="ORF">ILYODFUR_035765</name>
</gene>
<dbReference type="EMBL" id="JAHRIQ010111241">
    <property type="protein sequence ID" value="MEQ2257539.1"/>
    <property type="molecule type" value="Genomic_DNA"/>
</dbReference>
<feature type="compositionally biased region" description="Low complexity" evidence="1">
    <location>
        <begin position="7"/>
        <end position="18"/>
    </location>
</feature>
<proteinExistence type="predicted"/>
<dbReference type="Proteomes" id="UP001482620">
    <property type="component" value="Unassembled WGS sequence"/>
</dbReference>
<evidence type="ECO:0000313" key="2">
    <source>
        <dbReference type="EMBL" id="MEQ2257539.1"/>
    </source>
</evidence>
<accession>A0ABV0VJW6</accession>
<name>A0ABV0VJW6_9TELE</name>
<feature type="region of interest" description="Disordered" evidence="1">
    <location>
        <begin position="47"/>
        <end position="83"/>
    </location>
</feature>
<protein>
    <submittedName>
        <fullName evidence="2">Uncharacterized protein</fullName>
    </submittedName>
</protein>
<reference evidence="2 3" key="1">
    <citation type="submission" date="2021-06" db="EMBL/GenBank/DDBJ databases">
        <authorList>
            <person name="Palmer J.M."/>
        </authorList>
    </citation>
    <scope>NUCLEOTIDE SEQUENCE [LARGE SCALE GENOMIC DNA]</scope>
    <source>
        <strain evidence="3">if_2019</strain>
        <tissue evidence="2">Muscle</tissue>
    </source>
</reference>